<dbReference type="AlphaFoldDB" id="A0A0R3RFA5"/>
<dbReference type="FunFam" id="3.30.830.10:FF:000015">
    <property type="entry name" value="Putative zinc metalloprotease"/>
    <property type="match status" value="1"/>
</dbReference>
<dbReference type="SUPFAM" id="SSF63411">
    <property type="entry name" value="LuxS/MPP-like metallohydrolase"/>
    <property type="match status" value="4"/>
</dbReference>
<proteinExistence type="predicted"/>
<keyword evidence="3" id="KW-1185">Reference proteome</keyword>
<protein>
    <submittedName>
        <fullName evidence="4">Peptidase M16 inactive domain protein</fullName>
    </submittedName>
</protein>
<dbReference type="GO" id="GO:0046872">
    <property type="term" value="F:metal ion binding"/>
    <property type="evidence" value="ECO:0007669"/>
    <property type="project" value="InterPro"/>
</dbReference>
<dbReference type="STRING" id="1147741.A0A0R3RFA5"/>
<feature type="domain" description="Peptidase M16 C-terminal" evidence="2">
    <location>
        <begin position="788"/>
        <end position="888"/>
    </location>
</feature>
<dbReference type="Pfam" id="PF00675">
    <property type="entry name" value="Peptidase_M16"/>
    <property type="match status" value="1"/>
</dbReference>
<feature type="domain" description="Peptidase M16 C-terminal" evidence="2">
    <location>
        <begin position="211"/>
        <end position="336"/>
    </location>
</feature>
<dbReference type="Pfam" id="PF05193">
    <property type="entry name" value="Peptidase_M16_C"/>
    <property type="match status" value="2"/>
</dbReference>
<evidence type="ECO:0000313" key="4">
    <source>
        <dbReference type="WBParaSite" id="EEL_0000003101-mRNA-1"/>
    </source>
</evidence>
<dbReference type="InterPro" id="IPR011249">
    <property type="entry name" value="Metalloenz_LuxS/M16"/>
</dbReference>
<evidence type="ECO:0000313" key="3">
    <source>
        <dbReference type="Proteomes" id="UP000050640"/>
    </source>
</evidence>
<accession>A0A0R3RFA5</accession>
<sequence>MQRYFSQGHFTGHINKLEKGWTASRTYSLNGEIPLVIYTSNCSKLRVAFAETPGPLVKGLISFVTETLDNDGLPHALEHLTFMGSKKYPYKGILDLIANRCMASGTNAFTAQDHTAYELVTVGSHGFLKILPVYLDHLLSPTLTDAQFMTEVHHINGRGEDAGVVYSEMQEHESEMNNIVSWMRKELFYPEYNPYRVETGGRLAALRTTCNMEKIRRYHHDFYHISNMFLTVCGSIDHSKLLHILSSIEETSQQQVPHLFNRPFKNPMLTFTEPQDKQIVCPSEDEKLGTVEIAWIGPSKNLPDLQKLRVLAHYLADTAASPLEQDFVQLDEQLASYVHFSIREQCIGEIVFFEKTLPQTFENSFDAVRMTNTITHIINRELSKMETDCHNFVFEIMCMHQIYGSYEELQTRLDHVAELRKMLSLKPEDWIALARQYLTKNCVCVMGLPSRDEVTRIATREKKRIEKQCKKLGKSGLRRCAEKLEKAIHETTVQKPSLELLSEMMINELENFATFKVQTLHAKTSQNDGEIFKLPLPVYIHNVETHFVKLILIWDTKFIPLELRLWMMLYFELMFQSPAVVDGRKLSYEEIAKLYTRDLISYCGSIGILNRFSRFCSLSLKAVPERYVTMLSWLTTFVRGIIFEAERVKVAAQSLIAQADEEKRDGCEMRDTLLHSAIFHKESNDYICDLVQLEEFHKNVLMLTKENPTYVVDKLEKLREALINAPINVHIICNTEKIMPFLPISLAWLYRDRKCICELSTSFRNLPGEAVIHDNFGKQRVIAVGATESSFLKQSIPFKYRLGSKEGLAVQLIAQYLSQMEGILFKAIRGNGLAYGVGIEVEPDNQLLSFGIYRSAQLEQAYEKAKKVVFDELERVDENEFEAAKRSLISEIIQMEDTVINAAHRAIFNEFRELPHQFWREYIDRIWNASMREVVEYSKNFILDLFDDKKCCRAIAVPHGKLKDIETHFKGIEVVCHSDLHVKTISL</sequence>
<dbReference type="InterPro" id="IPR011765">
    <property type="entry name" value="Pept_M16_N"/>
</dbReference>
<dbReference type="Gene3D" id="3.30.830.10">
    <property type="entry name" value="Metalloenzyme, LuxS/M16 peptidase-like"/>
    <property type="match status" value="4"/>
</dbReference>
<dbReference type="PANTHER" id="PTHR43016:SF16">
    <property type="entry name" value="METALLOPROTEASE, PUTATIVE (AFU_ORTHOLOGUE AFUA_4G07610)-RELATED"/>
    <property type="match status" value="1"/>
</dbReference>
<reference evidence="4" key="1">
    <citation type="submission" date="2017-02" db="UniProtKB">
        <authorList>
            <consortium name="WormBaseParasite"/>
        </authorList>
    </citation>
    <scope>IDENTIFICATION</scope>
</reference>
<name>A0A0R3RFA5_9BILA</name>
<evidence type="ECO:0000259" key="1">
    <source>
        <dbReference type="Pfam" id="PF00675"/>
    </source>
</evidence>
<evidence type="ECO:0000259" key="2">
    <source>
        <dbReference type="Pfam" id="PF05193"/>
    </source>
</evidence>
<dbReference type="InterPro" id="IPR007863">
    <property type="entry name" value="Peptidase_M16_C"/>
</dbReference>
<dbReference type="Proteomes" id="UP000050640">
    <property type="component" value="Unplaced"/>
</dbReference>
<dbReference type="WBParaSite" id="EEL_0000003101-mRNA-1">
    <property type="protein sequence ID" value="EEL_0000003101-mRNA-1"/>
    <property type="gene ID" value="EEL_0000003101"/>
</dbReference>
<dbReference type="PANTHER" id="PTHR43016">
    <property type="entry name" value="PRESEQUENCE PROTEASE"/>
    <property type="match status" value="1"/>
</dbReference>
<feature type="domain" description="Peptidase M16 N-terminal" evidence="1">
    <location>
        <begin position="66"/>
        <end position="156"/>
    </location>
</feature>
<organism evidence="3 4">
    <name type="scientific">Elaeophora elaphi</name>
    <dbReference type="NCBI Taxonomy" id="1147741"/>
    <lineage>
        <taxon>Eukaryota</taxon>
        <taxon>Metazoa</taxon>
        <taxon>Ecdysozoa</taxon>
        <taxon>Nematoda</taxon>
        <taxon>Chromadorea</taxon>
        <taxon>Rhabditida</taxon>
        <taxon>Spirurina</taxon>
        <taxon>Spiruromorpha</taxon>
        <taxon>Filarioidea</taxon>
        <taxon>Onchocercidae</taxon>
        <taxon>Elaeophora</taxon>
    </lineage>
</organism>